<evidence type="ECO:0000256" key="1">
    <source>
        <dbReference type="SAM" id="MobiDB-lite"/>
    </source>
</evidence>
<evidence type="ECO:0000313" key="3">
    <source>
        <dbReference type="Proteomes" id="UP001479436"/>
    </source>
</evidence>
<feature type="region of interest" description="Disordered" evidence="1">
    <location>
        <begin position="221"/>
        <end position="273"/>
    </location>
</feature>
<protein>
    <submittedName>
        <fullName evidence="2">Uncharacterized protein</fullName>
    </submittedName>
</protein>
<feature type="compositionally biased region" description="Polar residues" evidence="1">
    <location>
        <begin position="149"/>
        <end position="167"/>
    </location>
</feature>
<comment type="caution">
    <text evidence="2">The sequence shown here is derived from an EMBL/GenBank/DDBJ whole genome shotgun (WGS) entry which is preliminary data.</text>
</comment>
<proteinExistence type="predicted"/>
<evidence type="ECO:0000313" key="2">
    <source>
        <dbReference type="EMBL" id="KAK9674779.1"/>
    </source>
</evidence>
<sequence>MSIFEGKVKPKNEEDTIENPLTFPEFENNDQYMIQKRLPMRPNICVICLTCLTCSGKYGSELCTCLPTEIQWNIKKDGYKVDFRRKSVSSSNETFLTWLRANRSARLRWSEPYEEVKICTGCNSACWRWMKIIILFYLVLVYRGNEVSVQSSPQEPPKTSSILSTPFSPKLGTSEDEKPPQVSVNFDKPESSPISPRSPQGIHSEIKTEVTIPQPQATVAFVPPKSPVNNLTPNHRTNELPNESPNSPGVLPRPSELEHQVIAKRSRRELPTYIRERGKEDSPLSTPILLKTVTIRTSKKIYKDRIAISPTTTFESVLKYAIPISPPEGKRFVMKNVDKQIEYVPDDFIAEAIPGVEHIDIYVYLERIPEVQLDDFDD</sequence>
<dbReference type="EMBL" id="JASJQH010010002">
    <property type="protein sequence ID" value="KAK9674779.1"/>
    <property type="molecule type" value="Genomic_DNA"/>
</dbReference>
<dbReference type="Proteomes" id="UP001479436">
    <property type="component" value="Unassembled WGS sequence"/>
</dbReference>
<keyword evidence="3" id="KW-1185">Reference proteome</keyword>
<name>A0ABR2VLT1_9FUNG</name>
<accession>A0ABR2VLT1</accession>
<gene>
    <name evidence="2" type="ORF">K7432_016891</name>
</gene>
<reference evidence="2 3" key="1">
    <citation type="submission" date="2023-04" db="EMBL/GenBank/DDBJ databases">
        <title>Genome of Basidiobolus ranarum AG-B5.</title>
        <authorList>
            <person name="Stajich J.E."/>
            <person name="Carter-House D."/>
            <person name="Gryganskyi A."/>
        </authorList>
    </citation>
    <scope>NUCLEOTIDE SEQUENCE [LARGE SCALE GENOMIC DNA]</scope>
    <source>
        <strain evidence="2 3">AG-B5</strain>
    </source>
</reference>
<feature type="compositionally biased region" description="Polar residues" evidence="1">
    <location>
        <begin position="227"/>
        <end position="247"/>
    </location>
</feature>
<organism evidence="2 3">
    <name type="scientific">Basidiobolus ranarum</name>
    <dbReference type="NCBI Taxonomy" id="34480"/>
    <lineage>
        <taxon>Eukaryota</taxon>
        <taxon>Fungi</taxon>
        <taxon>Fungi incertae sedis</taxon>
        <taxon>Zoopagomycota</taxon>
        <taxon>Entomophthoromycotina</taxon>
        <taxon>Basidiobolomycetes</taxon>
        <taxon>Basidiobolales</taxon>
        <taxon>Basidiobolaceae</taxon>
        <taxon>Basidiobolus</taxon>
    </lineage>
</organism>
<feature type="region of interest" description="Disordered" evidence="1">
    <location>
        <begin position="149"/>
        <end position="202"/>
    </location>
</feature>